<dbReference type="GO" id="GO:0031047">
    <property type="term" value="P:regulatory ncRNA-mediated gene silencing"/>
    <property type="evidence" value="ECO:0007669"/>
    <property type="project" value="UniProtKB-KW"/>
</dbReference>
<dbReference type="PANTHER" id="PTHR12121">
    <property type="entry name" value="CARBON CATABOLITE REPRESSOR PROTEIN 4"/>
    <property type="match status" value="1"/>
</dbReference>
<keyword evidence="18" id="KW-0804">Transcription</keyword>
<evidence type="ECO:0000256" key="2">
    <source>
        <dbReference type="ARBA" id="ARBA00001946"/>
    </source>
</evidence>
<evidence type="ECO:0000256" key="4">
    <source>
        <dbReference type="ARBA" id="ARBA00004496"/>
    </source>
</evidence>
<keyword evidence="12" id="KW-0378">Hydrolase</keyword>
<feature type="compositionally biased region" description="Basic and acidic residues" evidence="20">
    <location>
        <begin position="148"/>
        <end position="160"/>
    </location>
</feature>
<accession>A0A484CXP4</accession>
<feature type="compositionally biased region" description="Low complexity" evidence="20">
    <location>
        <begin position="303"/>
        <end position="316"/>
    </location>
</feature>
<evidence type="ECO:0000256" key="5">
    <source>
        <dbReference type="ARBA" id="ARBA00010774"/>
    </source>
</evidence>
<dbReference type="InterPro" id="IPR032675">
    <property type="entry name" value="LRR_dom_sf"/>
</dbReference>
<keyword evidence="16" id="KW-0805">Transcription regulation</keyword>
<dbReference type="PANTHER" id="PTHR12121:SF33">
    <property type="entry name" value="CCR4-NOT TRANSCRIPTION COMPLEX SUBUNIT 6"/>
    <property type="match status" value="1"/>
</dbReference>
<name>A0A484CXP4_PERFV</name>
<evidence type="ECO:0000256" key="16">
    <source>
        <dbReference type="ARBA" id="ARBA00023015"/>
    </source>
</evidence>
<evidence type="ECO:0000256" key="7">
    <source>
        <dbReference type="ARBA" id="ARBA00022490"/>
    </source>
</evidence>
<evidence type="ECO:0000256" key="20">
    <source>
        <dbReference type="SAM" id="MobiDB-lite"/>
    </source>
</evidence>
<dbReference type="SUPFAM" id="SSF56219">
    <property type="entry name" value="DNase I-like"/>
    <property type="match status" value="1"/>
</dbReference>
<dbReference type="GO" id="GO:0004535">
    <property type="term" value="F:poly(A)-specific ribonuclease activity"/>
    <property type="evidence" value="ECO:0007669"/>
    <property type="project" value="UniProtKB-EC"/>
</dbReference>
<dbReference type="STRING" id="8167.A0A484CXP4"/>
<dbReference type="PROSITE" id="PS51450">
    <property type="entry name" value="LRR"/>
    <property type="match status" value="1"/>
</dbReference>
<evidence type="ECO:0000256" key="6">
    <source>
        <dbReference type="ARBA" id="ARBA00012161"/>
    </source>
</evidence>
<keyword evidence="19" id="KW-0539">Nucleus</keyword>
<comment type="similarity">
    <text evidence="5">Belongs to the CCR4/nocturin family.</text>
</comment>
<dbReference type="InterPro" id="IPR050410">
    <property type="entry name" value="CCR4/nocturin_mRNA_transcr"/>
</dbReference>
<dbReference type="InterPro" id="IPR005135">
    <property type="entry name" value="Endo/exonuclease/phosphatase"/>
</dbReference>
<dbReference type="GO" id="GO:0046872">
    <property type="term" value="F:metal ion binding"/>
    <property type="evidence" value="ECO:0007669"/>
    <property type="project" value="UniProtKB-KW"/>
</dbReference>
<feature type="domain" description="Endonuclease/exonuclease/phosphatase" evidence="21">
    <location>
        <begin position="1077"/>
        <end position="1416"/>
    </location>
</feature>
<keyword evidence="11" id="KW-0677">Repeat</keyword>
<comment type="cofactor">
    <cofactor evidence="2">
        <name>Mg(2+)</name>
        <dbReference type="ChEBI" id="CHEBI:18420"/>
    </cofactor>
</comment>
<evidence type="ECO:0000313" key="23">
    <source>
        <dbReference type="Proteomes" id="UP000295070"/>
    </source>
</evidence>
<feature type="compositionally biased region" description="Polar residues" evidence="20">
    <location>
        <begin position="105"/>
        <end position="130"/>
    </location>
</feature>
<keyword evidence="17" id="KW-0943">RNA-mediated gene silencing</keyword>
<evidence type="ECO:0000256" key="11">
    <source>
        <dbReference type="ARBA" id="ARBA00022737"/>
    </source>
</evidence>
<keyword evidence="8" id="KW-0433">Leucine-rich repeat</keyword>
<sequence>MDDVISLSSDSNDSDVEIIGSFCNVMTKSDPLPLTAVRVDVDAVNVNVPTLYIDLTNPRWTLPELKMCKKQNASVLTVVDLTETDIEHGTNQETENLPPDDSQVKKAQSTNKNQTSNKQDLKLQKSSSGDPTDFAPQQDCGNSRPKQRRLDSQTQHEKQKVKARLHAAIVKLRRLPFLDTHVAELRKSRCFVYLNKDGTQMSLHPSQPDKNSEALECISNLSRTTTSNGPPMDHSLDESSPKVVESLVRQEEQENSNEFTNAQLNAKISPRLRSPADSPPKEVSVATSKTHLTREEERDDICLSTLIPSPTSPSSSQDKAQGSLHKEVLCATLELDKADLSDPSFRHSPTTGPNPSEPIGLDSMSPQVDPTPTSEHTLAESTSEWQLEEVKAHEPSNSSDFFFLPSEPHLSTENMDDRSGAGTDRGDLGIDSPVSFLWQEEGSDGDEDSKESRFDIDFRAASREDRQFVCPVTLKKIMSGPAQALLDGEDEDFGTPEVLCRQSLSLVYSTIDENYPEGTLELLSDLLQPGYYPPRDITSHLLRGILLNPQCPYHLCVQAFNLLMRTQRLHMADKTTVPWDWELLTSVTFNQDDTKRHRCEVVRMLLDYVVQTLEDDFQANRSISTLHHSIAKATLSCDQQFPHVRDVIKWLFFAIIKSTEHGESKEAARERDEHIRMVSIFQRMLSLALEVDRSPALNSAKLSQELFHMLISDVPLRAHRMLLLESLQSMLLRCKLLEHLLDYACPLKISLPMSLSLLLHFLKNCTLAPDPSDGTERWQRWEELVHLLWMLLLSYNKAMKGYLCNSVSEQRGGVGNLVYKPDDMVSKPAICEAVEAFLSRSQADLGQALPLHVEDSGNGCEVARKQKRTRSRPRDLVCSCSVIGMPKEKYDPPDPRRMYTIMSSEEAANGKKSYWAELEISGRVRSLSTALWSLTHLTALHISDNSLSRIPPDIAKLHNLVYLDLSSNKIRTLPAELGNMVSLRELLLNNNQLRVLPFELGKLFQLQTLGLKGNPLAQEIMSLYQEPDGTRRLLNYLLDNLAGAIKRIPTEQPPARSWISLQEPDRTRASALFSVMCYNVLCDKYATRQLYGYCPSWALNWEYRKKSIMQEIMGCNADIISLQEVETEQYYNFFLPELKEQGYDGFFSPKSRARTMSESDRKHVDGCAVFYRTEKFSAVQKHTVEFNQLAMANSEGSEAMLNRVMTKDNIGVAVLLEVRKEMMEASSGKSLHGMEKQLLLVANAHMHWDPEYSDVKLVQTMMFLSEVKNIVDKATRSLKLSSVSGETNAIPLVLCADLNSLPDSGVVEYLSTGGVDCTHKDFKELRYSDSLTKFNCNGKSSTSNGRITHAFKLKSAYENGLMPYTNYTFDFKGVIDYIFYSKPHLNVLGILGPLDPHWLVENNVSGCPHPHIPSDHFSLFGQLELLLPNLPPQVNGLHLPARR</sequence>
<dbReference type="InterPro" id="IPR001611">
    <property type="entry name" value="Leu-rich_rpt"/>
</dbReference>
<keyword evidence="23" id="KW-1185">Reference proteome</keyword>
<evidence type="ECO:0000256" key="8">
    <source>
        <dbReference type="ARBA" id="ARBA00022614"/>
    </source>
</evidence>
<evidence type="ECO:0000256" key="13">
    <source>
        <dbReference type="ARBA" id="ARBA00022839"/>
    </source>
</evidence>
<dbReference type="Pfam" id="PF03372">
    <property type="entry name" value="Exo_endo_phos"/>
    <property type="match status" value="1"/>
</dbReference>
<dbReference type="Gene3D" id="3.60.10.10">
    <property type="entry name" value="Endonuclease/exonuclease/phosphatase"/>
    <property type="match status" value="1"/>
</dbReference>
<evidence type="ECO:0000256" key="17">
    <source>
        <dbReference type="ARBA" id="ARBA00023158"/>
    </source>
</evidence>
<comment type="caution">
    <text evidence="22">The sequence shown here is derived from an EMBL/GenBank/DDBJ whole genome shotgun (WGS) entry which is preliminary data.</text>
</comment>
<evidence type="ECO:0000259" key="21">
    <source>
        <dbReference type="Pfam" id="PF03372"/>
    </source>
</evidence>
<dbReference type="SUPFAM" id="SSF52058">
    <property type="entry name" value="L domain-like"/>
    <property type="match status" value="1"/>
</dbReference>
<keyword evidence="14" id="KW-0460">Magnesium</keyword>
<evidence type="ECO:0000256" key="14">
    <source>
        <dbReference type="ARBA" id="ARBA00022842"/>
    </source>
</evidence>
<feature type="region of interest" description="Disordered" evidence="20">
    <location>
        <begin position="88"/>
        <end position="162"/>
    </location>
</feature>
<evidence type="ECO:0000256" key="15">
    <source>
        <dbReference type="ARBA" id="ARBA00022845"/>
    </source>
</evidence>
<organism evidence="22 23">
    <name type="scientific">Perca flavescens</name>
    <name type="common">American yellow perch</name>
    <name type="synonym">Morone flavescens</name>
    <dbReference type="NCBI Taxonomy" id="8167"/>
    <lineage>
        <taxon>Eukaryota</taxon>
        <taxon>Metazoa</taxon>
        <taxon>Chordata</taxon>
        <taxon>Craniata</taxon>
        <taxon>Vertebrata</taxon>
        <taxon>Euteleostomi</taxon>
        <taxon>Actinopterygii</taxon>
        <taxon>Neopterygii</taxon>
        <taxon>Teleostei</taxon>
        <taxon>Neoteleostei</taxon>
        <taxon>Acanthomorphata</taxon>
        <taxon>Eupercaria</taxon>
        <taxon>Perciformes</taxon>
        <taxon>Percoidei</taxon>
        <taxon>Percidae</taxon>
        <taxon>Percinae</taxon>
        <taxon>Perca</taxon>
    </lineage>
</organism>
<dbReference type="GO" id="GO:0005634">
    <property type="term" value="C:nucleus"/>
    <property type="evidence" value="ECO:0007669"/>
    <property type="project" value="UniProtKB-SubCell"/>
</dbReference>
<feature type="region of interest" description="Disordered" evidence="20">
    <location>
        <begin position="340"/>
        <end position="431"/>
    </location>
</feature>
<evidence type="ECO:0000313" key="22">
    <source>
        <dbReference type="EMBL" id="TDH07701.1"/>
    </source>
</evidence>
<comment type="catalytic activity">
    <reaction evidence="1">
        <text>Exonucleolytic cleavage of poly(A) to 5'-AMP.</text>
        <dbReference type="EC" id="3.1.13.4"/>
    </reaction>
</comment>
<dbReference type="EC" id="3.1.13.4" evidence="6"/>
<dbReference type="FunFam" id="3.80.10.10:FF:000008">
    <property type="entry name" value="CCR4-NOT transcription complex subunit 6 like"/>
    <property type="match status" value="1"/>
</dbReference>
<evidence type="ECO:0000256" key="19">
    <source>
        <dbReference type="ARBA" id="ARBA00023242"/>
    </source>
</evidence>
<feature type="compositionally biased region" description="Polar residues" evidence="20">
    <location>
        <begin position="256"/>
        <end position="266"/>
    </location>
</feature>
<protein>
    <recommendedName>
        <fullName evidence="6">poly(A)-specific ribonuclease</fullName>
        <ecNumber evidence="6">3.1.13.4</ecNumber>
    </recommendedName>
</protein>
<comment type="subcellular location">
    <subcellularLocation>
        <location evidence="4">Cytoplasm</location>
    </subcellularLocation>
    <subcellularLocation>
        <location evidence="3">Nucleus</location>
    </subcellularLocation>
</comment>
<dbReference type="Gene3D" id="3.80.10.10">
    <property type="entry name" value="Ribonuclease Inhibitor"/>
    <property type="match status" value="1"/>
</dbReference>
<reference evidence="22 23" key="1">
    <citation type="submission" date="2019-01" db="EMBL/GenBank/DDBJ databases">
        <title>A chromosome-scale genome assembly of the yellow perch, Perca flavescens.</title>
        <authorList>
            <person name="Feron R."/>
            <person name="Morvezen R."/>
            <person name="Bestin A."/>
            <person name="Haffray P."/>
            <person name="Klopp C."/>
            <person name="Zahm M."/>
            <person name="Cabau C."/>
            <person name="Roques C."/>
            <person name="Donnadieu C."/>
            <person name="Bouchez O."/>
            <person name="Christie M."/>
            <person name="Larson W."/>
            <person name="Guiguen Y."/>
        </authorList>
    </citation>
    <scope>NUCLEOTIDE SEQUENCE [LARGE SCALE GENOMIC DNA]</scope>
    <source>
        <strain evidence="22">YP-PL-M2</strain>
        <tissue evidence="22">Blood</tissue>
    </source>
</reference>
<evidence type="ECO:0000256" key="3">
    <source>
        <dbReference type="ARBA" id="ARBA00004123"/>
    </source>
</evidence>
<dbReference type="FunFam" id="3.60.10.10:FF:000002">
    <property type="entry name" value="CCR4-NOT transcription complex subunit 6 like"/>
    <property type="match status" value="1"/>
</dbReference>
<dbReference type="SMART" id="SM00369">
    <property type="entry name" value="LRR_TYP"/>
    <property type="match status" value="3"/>
</dbReference>
<evidence type="ECO:0000256" key="12">
    <source>
        <dbReference type="ARBA" id="ARBA00022801"/>
    </source>
</evidence>
<dbReference type="GO" id="GO:0006417">
    <property type="term" value="P:regulation of translation"/>
    <property type="evidence" value="ECO:0007669"/>
    <property type="project" value="UniProtKB-KW"/>
</dbReference>
<keyword evidence="7" id="KW-0963">Cytoplasm</keyword>
<evidence type="ECO:0000256" key="10">
    <source>
        <dbReference type="ARBA" id="ARBA00022723"/>
    </source>
</evidence>
<keyword evidence="9" id="KW-0540">Nuclease</keyword>
<dbReference type="Pfam" id="PF13855">
    <property type="entry name" value="LRR_8"/>
    <property type="match status" value="1"/>
</dbReference>
<gene>
    <name evidence="22" type="ORF">EPR50_G00108710</name>
</gene>
<keyword evidence="15" id="KW-0810">Translation regulation</keyword>
<feature type="compositionally biased region" description="Polar residues" evidence="20">
    <location>
        <begin position="364"/>
        <end position="385"/>
    </location>
</feature>
<dbReference type="EMBL" id="SCKG01000010">
    <property type="protein sequence ID" value="TDH07701.1"/>
    <property type="molecule type" value="Genomic_DNA"/>
</dbReference>
<evidence type="ECO:0000256" key="1">
    <source>
        <dbReference type="ARBA" id="ARBA00001663"/>
    </source>
</evidence>
<dbReference type="Proteomes" id="UP000295070">
    <property type="component" value="Chromosome 10"/>
</dbReference>
<proteinExistence type="inferred from homology"/>
<dbReference type="InterPro" id="IPR003591">
    <property type="entry name" value="Leu-rich_rpt_typical-subtyp"/>
</dbReference>
<feature type="region of interest" description="Disordered" evidence="20">
    <location>
        <begin position="222"/>
        <end position="323"/>
    </location>
</feature>
<dbReference type="GO" id="GO:0005829">
    <property type="term" value="C:cytosol"/>
    <property type="evidence" value="ECO:0007669"/>
    <property type="project" value="UniProtKB-ARBA"/>
</dbReference>
<keyword evidence="13" id="KW-0269">Exonuclease</keyword>
<evidence type="ECO:0000256" key="9">
    <source>
        <dbReference type="ARBA" id="ARBA00022722"/>
    </source>
</evidence>
<evidence type="ECO:0000256" key="18">
    <source>
        <dbReference type="ARBA" id="ARBA00023163"/>
    </source>
</evidence>
<feature type="compositionally biased region" description="Basic and acidic residues" evidence="20">
    <location>
        <begin position="415"/>
        <end position="428"/>
    </location>
</feature>
<dbReference type="InterPro" id="IPR036691">
    <property type="entry name" value="Endo/exonu/phosph_ase_sf"/>
</dbReference>
<keyword evidence="10" id="KW-0479">Metal-binding</keyword>